<gene>
    <name evidence="3" type="ORF">Rt10032_c15g5436</name>
</gene>
<feature type="transmembrane region" description="Helical" evidence="2">
    <location>
        <begin position="41"/>
        <end position="64"/>
    </location>
</feature>
<dbReference type="AlphaFoldDB" id="A0A511KM04"/>
<sequence length="563" mass="62601">MARLQLPPVPEGVNPYLYIERYLHYLFNPLPTPGFAVRLDVLWALMGYGIVMAIFYLCLMAVEYRRREKRFWLWRLVSRSNGRYIVGNQHALFALFSLVSCAVLLGYNNSFLRVALLQTYQDRAFFWRSLVWIPLIVHAWISSWSNLQASILSSQKATKMHILAPTIANALYIAGFFVLVPVIVLDVYSAYAWTRTWDVGMTLRRTLISLGQARPNDSVQAAEAAIAAQFNTVADRLQFFIHMFQAAHALYAFTMLVVIGVNIGGLGLLFTLRRQIEFNSRRLSSQIRTSSQQAHNSSSAGAGSSIGIPLASPALVPSSSALLSESPHSPHPLSPCMNGDRTPPKQMLLRHVFFAGHTKEKDNSSETTLRGRNHMSVGELKEAAENTTQAGAANRQQAKQLLALKKVEWDLVVFLAAIVVMATVFLALALWLAISPSPVYSSWQTMEVSFYLVPWMYLVGVDASLTFLTLNSLRHILSSSSRLASVIGLHGRQVDPRRVSVSGLTSDELESDSFSRRAATAGVVGTMSRVHEEEERAGEREHVAVEMEDRERVETPSGTTASV</sequence>
<accession>A0A511KM04</accession>
<feature type="region of interest" description="Disordered" evidence="1">
    <location>
        <begin position="320"/>
        <end position="341"/>
    </location>
</feature>
<dbReference type="OrthoDB" id="2523997at2759"/>
<feature type="transmembrane region" description="Helical" evidence="2">
    <location>
        <begin position="454"/>
        <end position="473"/>
    </location>
</feature>
<dbReference type="EMBL" id="BJWK01000015">
    <property type="protein sequence ID" value="GEM11419.1"/>
    <property type="molecule type" value="Genomic_DNA"/>
</dbReference>
<proteinExistence type="predicted"/>
<organism evidence="3 4">
    <name type="scientific">Rhodotorula toruloides</name>
    <name type="common">Yeast</name>
    <name type="synonym">Rhodosporidium toruloides</name>
    <dbReference type="NCBI Taxonomy" id="5286"/>
    <lineage>
        <taxon>Eukaryota</taxon>
        <taxon>Fungi</taxon>
        <taxon>Dikarya</taxon>
        <taxon>Basidiomycota</taxon>
        <taxon>Pucciniomycotina</taxon>
        <taxon>Microbotryomycetes</taxon>
        <taxon>Sporidiobolales</taxon>
        <taxon>Sporidiobolaceae</taxon>
        <taxon>Rhodotorula</taxon>
    </lineage>
</organism>
<feature type="compositionally biased region" description="Basic and acidic residues" evidence="1">
    <location>
        <begin position="529"/>
        <end position="554"/>
    </location>
</feature>
<dbReference type="Proteomes" id="UP000321518">
    <property type="component" value="Unassembled WGS sequence"/>
</dbReference>
<evidence type="ECO:0000313" key="3">
    <source>
        <dbReference type="EMBL" id="GEM11419.1"/>
    </source>
</evidence>
<evidence type="ECO:0000256" key="2">
    <source>
        <dbReference type="SAM" id="Phobius"/>
    </source>
</evidence>
<feature type="transmembrane region" description="Helical" evidence="2">
    <location>
        <begin position="162"/>
        <end position="184"/>
    </location>
</feature>
<keyword evidence="2" id="KW-0812">Transmembrane</keyword>
<feature type="region of interest" description="Disordered" evidence="1">
    <location>
        <begin position="526"/>
        <end position="563"/>
    </location>
</feature>
<keyword evidence="2" id="KW-1133">Transmembrane helix</keyword>
<feature type="transmembrane region" description="Helical" evidence="2">
    <location>
        <begin position="249"/>
        <end position="272"/>
    </location>
</feature>
<evidence type="ECO:0000256" key="1">
    <source>
        <dbReference type="SAM" id="MobiDB-lite"/>
    </source>
</evidence>
<reference evidence="3 4" key="1">
    <citation type="submission" date="2019-07" db="EMBL/GenBank/DDBJ databases">
        <title>Rhodotorula toruloides NBRC10032 genome sequencing.</title>
        <authorList>
            <person name="Shida Y."/>
            <person name="Takaku H."/>
            <person name="Ogasawara W."/>
            <person name="Mori K."/>
        </authorList>
    </citation>
    <scope>NUCLEOTIDE SEQUENCE [LARGE SCALE GENOMIC DNA]</scope>
    <source>
        <strain evidence="3 4">NBRC10032</strain>
    </source>
</reference>
<feature type="transmembrane region" description="Helical" evidence="2">
    <location>
        <begin position="85"/>
        <end position="105"/>
    </location>
</feature>
<evidence type="ECO:0000313" key="4">
    <source>
        <dbReference type="Proteomes" id="UP000321518"/>
    </source>
</evidence>
<keyword evidence="2" id="KW-0472">Membrane</keyword>
<comment type="caution">
    <text evidence="3">The sequence shown here is derived from an EMBL/GenBank/DDBJ whole genome shotgun (WGS) entry which is preliminary data.</text>
</comment>
<feature type="transmembrane region" description="Helical" evidence="2">
    <location>
        <begin position="125"/>
        <end position="141"/>
    </location>
</feature>
<feature type="transmembrane region" description="Helical" evidence="2">
    <location>
        <begin position="411"/>
        <end position="434"/>
    </location>
</feature>
<protein>
    <submittedName>
        <fullName evidence="3">Proteophosphoglycan 5</fullName>
    </submittedName>
</protein>
<name>A0A511KM04_RHOTO</name>